<keyword evidence="4 6" id="KW-1133">Transmembrane helix</keyword>
<name>A0A381TY38_9ZZZZ</name>
<sequence>VTSAAKGPFWMATGWRLIGIVVLLALMWHVGAGDVFRVVLGVDPLSLASGAVLTMGVLFLRSWRWRILCGGFDINLSVGDAIRLYLLGTFVSSIAPGRVGDFAKAYYLRERQPEAGLTVGIATVAYDRLLDLGQISALALGAIVVVPWVPEKIGPPLVFFGLTGFVISTVWRPVREGLMARPLNWVLRRLPG</sequence>
<feature type="transmembrane region" description="Helical" evidence="6">
    <location>
        <begin position="36"/>
        <end position="60"/>
    </location>
</feature>
<dbReference type="PANTHER" id="PTHR40277:SF1">
    <property type="entry name" value="BLL5419 PROTEIN"/>
    <property type="match status" value="1"/>
</dbReference>
<dbReference type="PANTHER" id="PTHR40277">
    <property type="entry name" value="BLL5419 PROTEIN"/>
    <property type="match status" value="1"/>
</dbReference>
<feature type="non-terminal residue" evidence="7">
    <location>
        <position position="192"/>
    </location>
</feature>
<feature type="transmembrane region" description="Helical" evidence="6">
    <location>
        <begin position="12"/>
        <end position="30"/>
    </location>
</feature>
<evidence type="ECO:0008006" key="8">
    <source>
        <dbReference type="Google" id="ProtNLM"/>
    </source>
</evidence>
<evidence type="ECO:0000256" key="2">
    <source>
        <dbReference type="ARBA" id="ARBA00022475"/>
    </source>
</evidence>
<evidence type="ECO:0000256" key="3">
    <source>
        <dbReference type="ARBA" id="ARBA00022692"/>
    </source>
</evidence>
<evidence type="ECO:0000256" key="4">
    <source>
        <dbReference type="ARBA" id="ARBA00022989"/>
    </source>
</evidence>
<keyword evidence="2" id="KW-1003">Cell membrane</keyword>
<proteinExistence type="predicted"/>
<gene>
    <name evidence="7" type="ORF">METZ01_LOCUS73623</name>
</gene>
<protein>
    <recommendedName>
        <fullName evidence="8">Flippase-like domain-containing protein</fullName>
    </recommendedName>
</protein>
<feature type="transmembrane region" description="Helical" evidence="6">
    <location>
        <begin position="129"/>
        <end position="150"/>
    </location>
</feature>
<dbReference type="AlphaFoldDB" id="A0A381TY38"/>
<accession>A0A381TY38</accession>
<dbReference type="Pfam" id="PF03706">
    <property type="entry name" value="LPG_synthase_TM"/>
    <property type="match status" value="1"/>
</dbReference>
<evidence type="ECO:0000313" key="7">
    <source>
        <dbReference type="EMBL" id="SVA20769.1"/>
    </source>
</evidence>
<keyword evidence="3 6" id="KW-0812">Transmembrane</keyword>
<evidence type="ECO:0000256" key="5">
    <source>
        <dbReference type="ARBA" id="ARBA00023136"/>
    </source>
</evidence>
<evidence type="ECO:0000256" key="1">
    <source>
        <dbReference type="ARBA" id="ARBA00004651"/>
    </source>
</evidence>
<dbReference type="NCBIfam" id="TIGR00374">
    <property type="entry name" value="flippase-like domain"/>
    <property type="match status" value="1"/>
</dbReference>
<organism evidence="7">
    <name type="scientific">marine metagenome</name>
    <dbReference type="NCBI Taxonomy" id="408172"/>
    <lineage>
        <taxon>unclassified sequences</taxon>
        <taxon>metagenomes</taxon>
        <taxon>ecological metagenomes</taxon>
    </lineage>
</organism>
<feature type="non-terminal residue" evidence="7">
    <location>
        <position position="1"/>
    </location>
</feature>
<keyword evidence="5 6" id="KW-0472">Membrane</keyword>
<comment type="subcellular location">
    <subcellularLocation>
        <location evidence="1">Cell membrane</location>
        <topology evidence="1">Multi-pass membrane protein</topology>
    </subcellularLocation>
</comment>
<dbReference type="GO" id="GO:0005886">
    <property type="term" value="C:plasma membrane"/>
    <property type="evidence" value="ECO:0007669"/>
    <property type="project" value="UniProtKB-SubCell"/>
</dbReference>
<dbReference type="InterPro" id="IPR022791">
    <property type="entry name" value="L-PG_synthase/AglD"/>
</dbReference>
<reference evidence="7" key="1">
    <citation type="submission" date="2018-05" db="EMBL/GenBank/DDBJ databases">
        <authorList>
            <person name="Lanie J.A."/>
            <person name="Ng W.-L."/>
            <person name="Kazmierczak K.M."/>
            <person name="Andrzejewski T.M."/>
            <person name="Davidsen T.M."/>
            <person name="Wayne K.J."/>
            <person name="Tettelin H."/>
            <person name="Glass J.I."/>
            <person name="Rusch D."/>
            <person name="Podicherti R."/>
            <person name="Tsui H.-C.T."/>
            <person name="Winkler M.E."/>
        </authorList>
    </citation>
    <scope>NUCLEOTIDE SEQUENCE</scope>
</reference>
<evidence type="ECO:0000256" key="6">
    <source>
        <dbReference type="SAM" id="Phobius"/>
    </source>
</evidence>
<dbReference type="EMBL" id="UINC01005350">
    <property type="protein sequence ID" value="SVA20769.1"/>
    <property type="molecule type" value="Genomic_DNA"/>
</dbReference>
<feature type="transmembrane region" description="Helical" evidence="6">
    <location>
        <begin position="156"/>
        <end position="174"/>
    </location>
</feature>